<dbReference type="Gene3D" id="3.90.25.10">
    <property type="entry name" value="UDP-galactose 4-epimerase, domain 1"/>
    <property type="match status" value="1"/>
</dbReference>
<dbReference type="AlphaFoldDB" id="A0A0L0NIN7"/>
<dbReference type="PANTHER" id="PTHR47129">
    <property type="entry name" value="QUINONE OXIDOREDUCTASE 2"/>
    <property type="match status" value="1"/>
</dbReference>
<evidence type="ECO:0000259" key="1">
    <source>
        <dbReference type="Pfam" id="PF05368"/>
    </source>
</evidence>
<protein>
    <submittedName>
        <fullName evidence="2">Quinone oxidoreductase 2</fullName>
    </submittedName>
</protein>
<dbReference type="InterPro" id="IPR036291">
    <property type="entry name" value="NAD(P)-bd_dom_sf"/>
</dbReference>
<evidence type="ECO:0000313" key="3">
    <source>
        <dbReference type="Proteomes" id="UP000036947"/>
    </source>
</evidence>
<dbReference type="Gene3D" id="3.40.50.720">
    <property type="entry name" value="NAD(P)-binding Rossmann-like Domain"/>
    <property type="match status" value="1"/>
</dbReference>
<dbReference type="Proteomes" id="UP000036947">
    <property type="component" value="Unassembled WGS sequence"/>
</dbReference>
<evidence type="ECO:0000313" key="2">
    <source>
        <dbReference type="EMBL" id="KND94002.1"/>
    </source>
</evidence>
<reference evidence="2 3" key="1">
    <citation type="journal article" date="2015" name="BMC Genomics">
        <title>The genome of the truffle-parasite Tolypocladium ophioglossoides and the evolution of antifungal peptaibiotics.</title>
        <authorList>
            <person name="Quandt C.A."/>
            <person name="Bushley K.E."/>
            <person name="Spatafora J.W."/>
        </authorList>
    </citation>
    <scope>NUCLEOTIDE SEQUENCE [LARGE SCALE GENOMIC DNA]</scope>
    <source>
        <strain evidence="2 3">CBS 100239</strain>
    </source>
</reference>
<feature type="non-terminal residue" evidence="2">
    <location>
        <position position="1"/>
    </location>
</feature>
<feature type="domain" description="NmrA-like" evidence="1">
    <location>
        <begin position="77"/>
        <end position="275"/>
    </location>
</feature>
<sequence length="351" mass="39211">KLSVLALATHVLEGTRNQYIQLEKIPRCARPHVTLKNRIRMIVLTGTSGGLVSVALETILEQKLLQPNEFRLSSWNGQTKSKKAIEAGVEVRRGDLKDPATLVHAFEGAEALLLVSYPSVGEERFKYHRDAIDAAKVAGVKHVLYTSLTFGGVTGESSSAGVKQAHIQTVRYLKASGLKWTILRYPTYNHLWNNFAGFLRLEEEGDAEVVMPDDGPNHWASREDLGEATAKVLADWRSYEGQTVNFTGPQLLSISDIVEMYGKHTGRRINVRLVGVEKAIEYHKQHKTLPAEQEDFLPNWASWHVSIARGETSFLDPALEDLLGRKPKTVEDMANTLFEPETNILDIKDFA</sequence>
<gene>
    <name evidence="2" type="ORF">TOPH_00731</name>
</gene>
<proteinExistence type="predicted"/>
<dbReference type="SUPFAM" id="SSF51735">
    <property type="entry name" value="NAD(P)-binding Rossmann-fold domains"/>
    <property type="match status" value="1"/>
</dbReference>
<organism evidence="2 3">
    <name type="scientific">Tolypocladium ophioglossoides (strain CBS 100239)</name>
    <name type="common">Snaketongue truffleclub</name>
    <name type="synonym">Elaphocordyceps ophioglossoides</name>
    <dbReference type="NCBI Taxonomy" id="1163406"/>
    <lineage>
        <taxon>Eukaryota</taxon>
        <taxon>Fungi</taxon>
        <taxon>Dikarya</taxon>
        <taxon>Ascomycota</taxon>
        <taxon>Pezizomycotina</taxon>
        <taxon>Sordariomycetes</taxon>
        <taxon>Hypocreomycetidae</taxon>
        <taxon>Hypocreales</taxon>
        <taxon>Ophiocordycipitaceae</taxon>
        <taxon>Tolypocladium</taxon>
    </lineage>
</organism>
<dbReference type="PANTHER" id="PTHR47129:SF1">
    <property type="entry name" value="NMRA-LIKE DOMAIN-CONTAINING PROTEIN"/>
    <property type="match status" value="1"/>
</dbReference>
<dbReference type="STRING" id="1163406.A0A0L0NIN7"/>
<dbReference type="OrthoDB" id="419598at2759"/>
<comment type="caution">
    <text evidence="2">The sequence shown here is derived from an EMBL/GenBank/DDBJ whole genome shotgun (WGS) entry which is preliminary data.</text>
</comment>
<dbReference type="InterPro" id="IPR052718">
    <property type="entry name" value="NmrA-type_oxidoreductase"/>
</dbReference>
<accession>A0A0L0NIN7</accession>
<name>A0A0L0NIN7_TOLOC</name>
<dbReference type="EMBL" id="LFRF01000002">
    <property type="protein sequence ID" value="KND94002.1"/>
    <property type="molecule type" value="Genomic_DNA"/>
</dbReference>
<dbReference type="InterPro" id="IPR008030">
    <property type="entry name" value="NmrA-like"/>
</dbReference>
<dbReference type="Pfam" id="PF05368">
    <property type="entry name" value="NmrA"/>
    <property type="match status" value="1"/>
</dbReference>
<keyword evidence="3" id="KW-1185">Reference proteome</keyword>